<feature type="transmembrane region" description="Helical" evidence="9">
    <location>
        <begin position="234"/>
        <end position="254"/>
    </location>
</feature>
<sequence length="317" mass="35517">MATVKSSQNSLFKDLLVLSRFTKYNPVFTTFAGAFSCLLGGSAVVGPGSDVSLAWVFQQTALTVAACYAFCGAGMVWNDYIDRDIDANVARTKDRPLASGKVSTAQAMAWMAFQIIACWWILYFMLEGQDVNKNMFPAALGSFLYPYGKRPTMRKFYIYPQYILGFTIAWPAVCGRAAIFHGRESYAETVTASMPLLNMVFFWTIFLNTAYSYQDVVDDRKMGVNSFYNVLGKHVHLLLWLLLIPVAVCIPMYIEQFHSAWLWVSWAGVWALSLLRQVLRFDANDPSSGGGVHVDNFLLGAWTVVACAVELLRCYYA</sequence>
<dbReference type="PANTHER" id="PTHR11048:SF28">
    <property type="entry name" value="4-HYDROXYBENZOATE POLYPRENYLTRANSFERASE, MITOCHONDRIAL"/>
    <property type="match status" value="1"/>
</dbReference>
<dbReference type="CDD" id="cd13959">
    <property type="entry name" value="PT_UbiA_COQ2"/>
    <property type="match status" value="1"/>
</dbReference>
<dbReference type="Pfam" id="PF01040">
    <property type="entry name" value="UbiA"/>
    <property type="match status" value="1"/>
</dbReference>
<evidence type="ECO:0000256" key="1">
    <source>
        <dbReference type="ARBA" id="ARBA00001946"/>
    </source>
</evidence>
<dbReference type="PANTHER" id="PTHR11048">
    <property type="entry name" value="PRENYLTRANSFERASES"/>
    <property type="match status" value="1"/>
</dbReference>
<protein>
    <submittedName>
        <fullName evidence="10">Uncharacterized protein</fullName>
    </submittedName>
</protein>
<dbReference type="InterPro" id="IPR030470">
    <property type="entry name" value="UbiA_prenylTrfase_CS"/>
</dbReference>
<feature type="transmembrane region" description="Helical" evidence="9">
    <location>
        <begin position="27"/>
        <end position="46"/>
    </location>
</feature>
<comment type="similarity">
    <text evidence="4">Belongs to the UbiA prenyltransferase family.</text>
</comment>
<evidence type="ECO:0000256" key="5">
    <source>
        <dbReference type="ARBA" id="ARBA00022679"/>
    </source>
</evidence>
<reference evidence="10 11" key="1">
    <citation type="submission" date="2023-01" db="EMBL/GenBank/DDBJ databases">
        <title>Analysis of 21 Apiospora genomes using comparative genomics revels a genus with tremendous synthesis potential of carbohydrate active enzymes and secondary metabolites.</title>
        <authorList>
            <person name="Sorensen T."/>
        </authorList>
    </citation>
    <scope>NUCLEOTIDE SEQUENCE [LARGE SCALE GENOMIC DNA]</scope>
    <source>
        <strain evidence="10 11">CBS 135458</strain>
    </source>
</reference>
<evidence type="ECO:0000256" key="9">
    <source>
        <dbReference type="SAM" id="Phobius"/>
    </source>
</evidence>
<feature type="transmembrane region" description="Helical" evidence="9">
    <location>
        <begin position="156"/>
        <end position="180"/>
    </location>
</feature>
<evidence type="ECO:0000256" key="7">
    <source>
        <dbReference type="ARBA" id="ARBA00022989"/>
    </source>
</evidence>
<evidence type="ECO:0000313" key="10">
    <source>
        <dbReference type="EMBL" id="KAK8073459.1"/>
    </source>
</evidence>
<comment type="pathway">
    <text evidence="3">Secondary metabolite biosynthesis; terpenoid biosynthesis.</text>
</comment>
<proteinExistence type="inferred from homology"/>
<dbReference type="GeneID" id="92088830"/>
<evidence type="ECO:0000256" key="6">
    <source>
        <dbReference type="ARBA" id="ARBA00022692"/>
    </source>
</evidence>
<dbReference type="Proteomes" id="UP001480595">
    <property type="component" value="Unassembled WGS sequence"/>
</dbReference>
<dbReference type="InterPro" id="IPR039653">
    <property type="entry name" value="Prenyltransferase"/>
</dbReference>
<keyword evidence="5" id="KW-0808">Transferase</keyword>
<keyword evidence="7 9" id="KW-1133">Transmembrane helix</keyword>
<comment type="cofactor">
    <cofactor evidence="1">
        <name>Mg(2+)</name>
        <dbReference type="ChEBI" id="CHEBI:18420"/>
    </cofactor>
</comment>
<dbReference type="Gene3D" id="1.10.357.140">
    <property type="entry name" value="UbiA prenyltransferase"/>
    <property type="match status" value="1"/>
</dbReference>
<dbReference type="PROSITE" id="PS00943">
    <property type="entry name" value="UBIA"/>
    <property type="match status" value="1"/>
</dbReference>
<name>A0ABR1VU83_9PEZI</name>
<feature type="transmembrane region" description="Helical" evidence="9">
    <location>
        <begin position="107"/>
        <end position="126"/>
    </location>
</feature>
<comment type="caution">
    <text evidence="10">The sequence shown here is derived from an EMBL/GenBank/DDBJ whole genome shotgun (WGS) entry which is preliminary data.</text>
</comment>
<dbReference type="EMBL" id="JAQQWL010000005">
    <property type="protein sequence ID" value="KAK8073459.1"/>
    <property type="molecule type" value="Genomic_DNA"/>
</dbReference>
<keyword evidence="6 9" id="KW-0812">Transmembrane</keyword>
<feature type="transmembrane region" description="Helical" evidence="9">
    <location>
        <begin position="53"/>
        <end position="77"/>
    </location>
</feature>
<keyword evidence="11" id="KW-1185">Reference proteome</keyword>
<evidence type="ECO:0000256" key="8">
    <source>
        <dbReference type="ARBA" id="ARBA00023136"/>
    </source>
</evidence>
<accession>A0ABR1VU83</accession>
<organism evidence="10 11">
    <name type="scientific">Apiospora phragmitis</name>
    <dbReference type="NCBI Taxonomy" id="2905665"/>
    <lineage>
        <taxon>Eukaryota</taxon>
        <taxon>Fungi</taxon>
        <taxon>Dikarya</taxon>
        <taxon>Ascomycota</taxon>
        <taxon>Pezizomycotina</taxon>
        <taxon>Sordariomycetes</taxon>
        <taxon>Xylariomycetidae</taxon>
        <taxon>Amphisphaeriales</taxon>
        <taxon>Apiosporaceae</taxon>
        <taxon>Apiospora</taxon>
    </lineage>
</organism>
<dbReference type="Gene3D" id="1.20.120.1780">
    <property type="entry name" value="UbiA prenyltransferase"/>
    <property type="match status" value="1"/>
</dbReference>
<gene>
    <name evidence="10" type="ORF">PG994_004358</name>
</gene>
<feature type="transmembrane region" description="Helical" evidence="9">
    <location>
        <begin position="192"/>
        <end position="213"/>
    </location>
</feature>
<dbReference type="InterPro" id="IPR000537">
    <property type="entry name" value="UbiA_prenyltransferase"/>
</dbReference>
<evidence type="ECO:0000256" key="2">
    <source>
        <dbReference type="ARBA" id="ARBA00004141"/>
    </source>
</evidence>
<evidence type="ECO:0000313" key="11">
    <source>
        <dbReference type="Proteomes" id="UP001480595"/>
    </source>
</evidence>
<evidence type="ECO:0000256" key="3">
    <source>
        <dbReference type="ARBA" id="ARBA00004721"/>
    </source>
</evidence>
<dbReference type="InterPro" id="IPR044878">
    <property type="entry name" value="UbiA_sf"/>
</dbReference>
<comment type="subcellular location">
    <subcellularLocation>
        <location evidence="2">Membrane</location>
        <topology evidence="2">Multi-pass membrane protein</topology>
    </subcellularLocation>
</comment>
<dbReference type="RefSeq" id="XP_066717934.1">
    <property type="nucleotide sequence ID" value="XM_066855767.1"/>
</dbReference>
<evidence type="ECO:0000256" key="4">
    <source>
        <dbReference type="ARBA" id="ARBA00005985"/>
    </source>
</evidence>
<keyword evidence="8 9" id="KW-0472">Membrane</keyword>